<evidence type="ECO:0008006" key="3">
    <source>
        <dbReference type="Google" id="ProtNLM"/>
    </source>
</evidence>
<evidence type="ECO:0000313" key="2">
    <source>
        <dbReference type="Proteomes" id="UP001519887"/>
    </source>
</evidence>
<proteinExistence type="predicted"/>
<evidence type="ECO:0000313" key="1">
    <source>
        <dbReference type="EMBL" id="MBW7454649.1"/>
    </source>
</evidence>
<comment type="caution">
    <text evidence="1">The sequence shown here is derived from an EMBL/GenBank/DDBJ whole genome shotgun (WGS) entry which is preliminary data.</text>
</comment>
<organism evidence="1 2">
    <name type="scientific">Paenibacillus sepulcri</name>
    <dbReference type="NCBI Taxonomy" id="359917"/>
    <lineage>
        <taxon>Bacteria</taxon>
        <taxon>Bacillati</taxon>
        <taxon>Bacillota</taxon>
        <taxon>Bacilli</taxon>
        <taxon>Bacillales</taxon>
        <taxon>Paenibacillaceae</taxon>
        <taxon>Paenibacillus</taxon>
    </lineage>
</organism>
<sequence length="74" mass="8286">MMQPISSKEMEYIVDSISNEDLLMKQCAAVAVAAQTQGIKQVCSQMISMHHQNTQTLMNSLQQHQQLAPTQPQN</sequence>
<gene>
    <name evidence="1" type="ORF">K0U00_11465</name>
</gene>
<reference evidence="1 2" key="1">
    <citation type="submission" date="2021-07" db="EMBL/GenBank/DDBJ databases">
        <title>Paenibacillus radiodurans sp. nov., isolated from the southeastern edge of Tengger Desert.</title>
        <authorList>
            <person name="Zhang G."/>
        </authorList>
    </citation>
    <scope>NUCLEOTIDE SEQUENCE [LARGE SCALE GENOMIC DNA]</scope>
    <source>
        <strain evidence="1 2">CCM 7311</strain>
    </source>
</reference>
<dbReference type="RefSeq" id="WP_210037168.1">
    <property type="nucleotide sequence ID" value="NZ_JBHLVU010000004.1"/>
</dbReference>
<keyword evidence="2" id="KW-1185">Reference proteome</keyword>
<protein>
    <recommendedName>
        <fullName evidence="3">Spore coat protein</fullName>
    </recommendedName>
</protein>
<accession>A0ABS7C170</accession>
<dbReference type="EMBL" id="JAHZIK010000229">
    <property type="protein sequence ID" value="MBW7454649.1"/>
    <property type="molecule type" value="Genomic_DNA"/>
</dbReference>
<name>A0ABS7C170_9BACL</name>
<dbReference type="Proteomes" id="UP001519887">
    <property type="component" value="Unassembled WGS sequence"/>
</dbReference>